<dbReference type="CDD" id="cd13971">
    <property type="entry name" value="ADCK2-like"/>
    <property type="match status" value="1"/>
</dbReference>
<dbReference type="HOGENOM" id="CLU_006533_6_0_1"/>
<dbReference type="PANTHER" id="PTHR45890:SF1">
    <property type="entry name" value="AARF DOMAIN CONTAINING KINASE 2"/>
    <property type="match status" value="1"/>
</dbReference>
<reference evidence="5" key="2">
    <citation type="submission" date="2015-01" db="EMBL/GenBank/DDBJ databases">
        <title>Evolutionary Origins and Diversification of the Mycorrhizal Mutualists.</title>
        <authorList>
            <consortium name="DOE Joint Genome Institute"/>
            <consortium name="Mycorrhizal Genomics Consortium"/>
            <person name="Kohler A."/>
            <person name="Kuo A."/>
            <person name="Nagy L.G."/>
            <person name="Floudas D."/>
            <person name="Copeland A."/>
            <person name="Barry K.W."/>
            <person name="Cichocki N."/>
            <person name="Veneault-Fourrey C."/>
            <person name="LaButti K."/>
            <person name="Lindquist E.A."/>
            <person name="Lipzen A."/>
            <person name="Lundell T."/>
            <person name="Morin E."/>
            <person name="Murat C."/>
            <person name="Riley R."/>
            <person name="Ohm R."/>
            <person name="Sun H."/>
            <person name="Tunlid A."/>
            <person name="Henrissat B."/>
            <person name="Grigoriev I.V."/>
            <person name="Hibbett D.S."/>
            <person name="Martin F."/>
        </authorList>
    </citation>
    <scope>NUCLEOTIDE SEQUENCE [LARGE SCALE GENOMIC DNA]</scope>
    <source>
        <strain evidence="5">Ve08.2h10</strain>
    </source>
</reference>
<organism evidence="4 5">
    <name type="scientific">Paxillus rubicundulus Ve08.2h10</name>
    <dbReference type="NCBI Taxonomy" id="930991"/>
    <lineage>
        <taxon>Eukaryota</taxon>
        <taxon>Fungi</taxon>
        <taxon>Dikarya</taxon>
        <taxon>Basidiomycota</taxon>
        <taxon>Agaricomycotina</taxon>
        <taxon>Agaricomycetes</taxon>
        <taxon>Agaricomycetidae</taxon>
        <taxon>Boletales</taxon>
        <taxon>Paxilineae</taxon>
        <taxon>Paxillaceae</taxon>
        <taxon>Paxillus</taxon>
    </lineage>
</organism>
<evidence type="ECO:0000256" key="2">
    <source>
        <dbReference type="SAM" id="Phobius"/>
    </source>
</evidence>
<feature type="transmembrane region" description="Helical" evidence="2">
    <location>
        <begin position="149"/>
        <end position="169"/>
    </location>
</feature>
<keyword evidence="5" id="KW-1185">Reference proteome</keyword>
<dbReference type="STRING" id="930991.A0A0D0E2F4"/>
<feature type="domain" description="ABC1 atypical kinase-like" evidence="3">
    <location>
        <begin position="313"/>
        <end position="462"/>
    </location>
</feature>
<gene>
    <name evidence="4" type="ORF">PAXRUDRAFT_827683</name>
</gene>
<dbReference type="PANTHER" id="PTHR45890">
    <property type="entry name" value="AARF DOMAIN CONTAINING KINASE 2 (PREDICTED)"/>
    <property type="match status" value="1"/>
</dbReference>
<reference evidence="4 5" key="1">
    <citation type="submission" date="2014-04" db="EMBL/GenBank/DDBJ databases">
        <authorList>
            <consortium name="DOE Joint Genome Institute"/>
            <person name="Kuo A."/>
            <person name="Kohler A."/>
            <person name="Jargeat P."/>
            <person name="Nagy L.G."/>
            <person name="Floudas D."/>
            <person name="Copeland A."/>
            <person name="Barry K.W."/>
            <person name="Cichocki N."/>
            <person name="Veneault-Fourrey C."/>
            <person name="LaButti K."/>
            <person name="Lindquist E.A."/>
            <person name="Lipzen A."/>
            <person name="Lundell T."/>
            <person name="Morin E."/>
            <person name="Murat C."/>
            <person name="Sun H."/>
            <person name="Tunlid A."/>
            <person name="Henrissat B."/>
            <person name="Grigoriev I.V."/>
            <person name="Hibbett D.S."/>
            <person name="Martin F."/>
            <person name="Nordberg H.P."/>
            <person name="Cantor M.N."/>
            <person name="Hua S.X."/>
        </authorList>
    </citation>
    <scope>NUCLEOTIDE SEQUENCE [LARGE SCALE GENOMIC DNA]</scope>
    <source>
        <strain evidence="4 5">Ve08.2h10</strain>
    </source>
</reference>
<dbReference type="InterPro" id="IPR004147">
    <property type="entry name" value="ABC1_dom"/>
</dbReference>
<keyword evidence="2" id="KW-0472">Membrane</keyword>
<dbReference type="FunCoup" id="A0A0D0E2F4">
    <property type="interactions" value="25"/>
</dbReference>
<dbReference type="InterPro" id="IPR011009">
    <property type="entry name" value="Kinase-like_dom_sf"/>
</dbReference>
<comment type="similarity">
    <text evidence="1">Belongs to the protein kinase superfamily. ADCK protein kinase family.</text>
</comment>
<evidence type="ECO:0000259" key="3">
    <source>
        <dbReference type="Pfam" id="PF03109"/>
    </source>
</evidence>
<evidence type="ECO:0000256" key="1">
    <source>
        <dbReference type="ARBA" id="ARBA00009670"/>
    </source>
</evidence>
<dbReference type="Pfam" id="PF03109">
    <property type="entry name" value="ABC1"/>
    <property type="match status" value="2"/>
</dbReference>
<sequence length="715" mass="80588">MALFSQSIVSLPPSLRSLVLSYNSSATIGINSAVRRSFSSTTRVPHSRVVSPYFSRLRVRPRTWRTSLWLVPIVGGISIYLSPNPKLHLASVFSSPTLIPCPKDRDNAREFTNKDMIGSPAEPHQSILSRVLWLLQDYIWEPVLTARRFIYLFYLFVPVMIMMPMLLIGNPDKSLQGDRWGAVWWYGFLVARMQAAGPTFTKLAQWAATRADLFPSQLCDRMGATHSQGRPHSLAYTKQVIEAVFDKPFDDVFEEFDAKPIGTGAIAQVYRATLKHNLLPLSYLGPKRQAKSPAGSLAPVILQDPPPPVPTASVAIKVLHPRVSKMIERDLAIMSFFANIITLLPGMQWLSLPEEVSVFGEMMNRQLDLQNEAENLLVFERNFASRNLPVTFPRPLRIFSTADILVEEFENAVPLETFLKNGGGPFDDQVATIGLDAFLNMLLLDNFVHSDLHPGNIMVKFTRPPTTRDFLYHVVGTLFSQSQTDWYDPVVHHPAESDAIVSKLKRLKNEEWKNELQRVSDQGYIPEIVFIDAGLVTTLNATNRKNFLDLFRAVAEFDGYRTGQLMVERCRTPELAIDTETFALKMQHIVLSVKRKTFSLGQIKISDILKDVLTAVRQHHVKMEADFINTVISILLLEGIGRQLDPGLDLFKCALPILRQLGRQMTAQESITHLPSSNLGTLLKVWMWLEARQLASAAFVNIDDLVKYDLLVPSI</sequence>
<proteinExistence type="inferred from homology"/>
<evidence type="ECO:0000313" key="4">
    <source>
        <dbReference type="EMBL" id="KIK94764.1"/>
    </source>
</evidence>
<name>A0A0D0E2F4_9AGAM</name>
<dbReference type="InParanoid" id="A0A0D0E2F4"/>
<dbReference type="EMBL" id="KN825086">
    <property type="protein sequence ID" value="KIK94764.1"/>
    <property type="molecule type" value="Genomic_DNA"/>
</dbReference>
<dbReference type="GO" id="GO:0005739">
    <property type="term" value="C:mitochondrion"/>
    <property type="evidence" value="ECO:0007669"/>
    <property type="project" value="TreeGrafter"/>
</dbReference>
<protein>
    <recommendedName>
        <fullName evidence="3">ABC1 atypical kinase-like domain-containing protein</fullName>
    </recommendedName>
</protein>
<dbReference type="SUPFAM" id="SSF56112">
    <property type="entry name" value="Protein kinase-like (PK-like)"/>
    <property type="match status" value="1"/>
</dbReference>
<evidence type="ECO:0000313" key="5">
    <source>
        <dbReference type="Proteomes" id="UP000054538"/>
    </source>
</evidence>
<dbReference type="OrthoDB" id="1290869at2759"/>
<accession>A0A0D0E2F4</accession>
<dbReference type="AlphaFoldDB" id="A0A0D0E2F4"/>
<dbReference type="Proteomes" id="UP000054538">
    <property type="component" value="Unassembled WGS sequence"/>
</dbReference>
<dbReference type="InterPro" id="IPR044095">
    <property type="entry name" value="ADCK2_dom"/>
</dbReference>
<dbReference type="InterPro" id="IPR052402">
    <property type="entry name" value="ADCK_kinase"/>
</dbReference>
<feature type="domain" description="ABC1 atypical kinase-like" evidence="3">
    <location>
        <begin position="233"/>
        <end position="276"/>
    </location>
</feature>
<keyword evidence="2" id="KW-0812">Transmembrane</keyword>
<keyword evidence="2" id="KW-1133">Transmembrane helix</keyword>